<keyword evidence="1" id="KW-0732">Signal</keyword>
<evidence type="ECO:0000313" key="2">
    <source>
        <dbReference type="EMBL" id="MBK3516658.1"/>
    </source>
</evidence>
<sequence length="229" mass="25916">MKFSGSCLLATLTIFLVCTTGFSQDKLIKTSNDTINCVIKEIGDLEIKYSNPDVSETILFGIDKSDVAKVILANGKVLTFTKSISNPANYADNHKNIIKVNFLSPLFNSLKMSYERSIRPGRSFETTLGIIGVGNDIYEADEKGAFIKIGLKYIKSPDYYLRGQRYAHILKGTYIRPEIAFSYYSYDYHVDDMFYSSDKERKTNAMFGILLNFGKQWVIDNGFIVDTFV</sequence>
<comment type="caution">
    <text evidence="2">The sequence shown here is derived from an EMBL/GenBank/DDBJ whole genome shotgun (WGS) entry which is preliminary data.</text>
</comment>
<organism evidence="2 3">
    <name type="scientific">Carboxylicivirga marina</name>
    <dbReference type="NCBI Taxonomy" id="2800988"/>
    <lineage>
        <taxon>Bacteria</taxon>
        <taxon>Pseudomonadati</taxon>
        <taxon>Bacteroidota</taxon>
        <taxon>Bacteroidia</taxon>
        <taxon>Marinilabiliales</taxon>
        <taxon>Marinilabiliaceae</taxon>
        <taxon>Carboxylicivirga</taxon>
    </lineage>
</organism>
<name>A0ABS1HH99_9BACT</name>
<feature type="signal peptide" evidence="1">
    <location>
        <begin position="1"/>
        <end position="23"/>
    </location>
</feature>
<keyword evidence="3" id="KW-1185">Reference proteome</keyword>
<reference evidence="2 3" key="1">
    <citation type="submission" date="2021-01" db="EMBL/GenBank/DDBJ databases">
        <title>Carboxyliciviraga sp.nov., isolated from coastal sediments.</title>
        <authorList>
            <person name="Lu D."/>
            <person name="Zhang T."/>
        </authorList>
    </citation>
    <scope>NUCLEOTIDE SEQUENCE [LARGE SCALE GENOMIC DNA]</scope>
    <source>
        <strain evidence="2 3">N1Y132</strain>
    </source>
</reference>
<dbReference type="Proteomes" id="UP000605676">
    <property type="component" value="Unassembled WGS sequence"/>
</dbReference>
<dbReference type="EMBL" id="JAENRR010000007">
    <property type="protein sequence ID" value="MBK3516658.1"/>
    <property type="molecule type" value="Genomic_DNA"/>
</dbReference>
<feature type="chain" id="PRO_5045676752" evidence="1">
    <location>
        <begin position="24"/>
        <end position="229"/>
    </location>
</feature>
<evidence type="ECO:0000256" key="1">
    <source>
        <dbReference type="SAM" id="SignalP"/>
    </source>
</evidence>
<dbReference type="RefSeq" id="WP_200463883.1">
    <property type="nucleotide sequence ID" value="NZ_JAENRR010000007.1"/>
</dbReference>
<proteinExistence type="predicted"/>
<evidence type="ECO:0000313" key="3">
    <source>
        <dbReference type="Proteomes" id="UP000605676"/>
    </source>
</evidence>
<protein>
    <submittedName>
        <fullName evidence="2">Uncharacterized protein</fullName>
    </submittedName>
</protein>
<accession>A0ABS1HH99</accession>
<gene>
    <name evidence="2" type="ORF">JIV24_04835</name>
</gene>